<keyword evidence="2" id="KW-1185">Reference proteome</keyword>
<dbReference type="EMBL" id="BGPR01000262">
    <property type="protein sequence ID" value="GBM08869.1"/>
    <property type="molecule type" value="Genomic_DNA"/>
</dbReference>
<protein>
    <submittedName>
        <fullName evidence="1">Zinc finger BED domain-containing protein 5</fullName>
    </submittedName>
</protein>
<name>A0A4Y2CXQ1_ARAVE</name>
<organism evidence="1 2">
    <name type="scientific">Araneus ventricosus</name>
    <name type="common">Orbweaver spider</name>
    <name type="synonym">Epeira ventricosa</name>
    <dbReference type="NCBI Taxonomy" id="182803"/>
    <lineage>
        <taxon>Eukaryota</taxon>
        <taxon>Metazoa</taxon>
        <taxon>Ecdysozoa</taxon>
        <taxon>Arthropoda</taxon>
        <taxon>Chelicerata</taxon>
        <taxon>Arachnida</taxon>
        <taxon>Araneae</taxon>
        <taxon>Araneomorphae</taxon>
        <taxon>Entelegynae</taxon>
        <taxon>Araneoidea</taxon>
        <taxon>Araneidae</taxon>
        <taxon>Araneus</taxon>
    </lineage>
</organism>
<comment type="caution">
    <text evidence="1">The sequence shown here is derived from an EMBL/GenBank/DDBJ whole genome shotgun (WGS) entry which is preliminary data.</text>
</comment>
<accession>A0A4Y2CXQ1</accession>
<proteinExistence type="predicted"/>
<gene>
    <name evidence="1" type="primary">ZBED5_310</name>
    <name evidence="1" type="ORF">AVEN_57421_1</name>
</gene>
<dbReference type="Proteomes" id="UP000499080">
    <property type="component" value="Unassembled WGS sequence"/>
</dbReference>
<dbReference type="AlphaFoldDB" id="A0A4Y2CXQ1"/>
<dbReference type="OrthoDB" id="6435379at2759"/>
<sequence>MFGEDHVQKFKNIPLSNSTVSRRIKNMSIDIEVTINERIKIGPFFSIHVDESTDASDLSLLLVIVRYLNVNELEGNLLLCYPLFKRSTGGDIYNAIQGYFCEIEMDWAKCCGDCTDGGKAMSGCYKVLCARFKIAAPHVTWSHCCIHRQSLAAKPLPDSLKEVFNQSVKVVNFIKANSTNLCVETWASYILRYFCTQK</sequence>
<evidence type="ECO:0000313" key="2">
    <source>
        <dbReference type="Proteomes" id="UP000499080"/>
    </source>
</evidence>
<evidence type="ECO:0000313" key="1">
    <source>
        <dbReference type="EMBL" id="GBM08869.1"/>
    </source>
</evidence>
<reference evidence="1 2" key="1">
    <citation type="journal article" date="2019" name="Sci. Rep.">
        <title>Orb-weaving spider Araneus ventricosus genome elucidates the spidroin gene catalogue.</title>
        <authorList>
            <person name="Kono N."/>
            <person name="Nakamura H."/>
            <person name="Ohtoshi R."/>
            <person name="Moran D.A.P."/>
            <person name="Shinohara A."/>
            <person name="Yoshida Y."/>
            <person name="Fujiwara M."/>
            <person name="Mori M."/>
            <person name="Tomita M."/>
            <person name="Arakawa K."/>
        </authorList>
    </citation>
    <scope>NUCLEOTIDE SEQUENCE [LARGE SCALE GENOMIC DNA]</scope>
</reference>
<dbReference type="PANTHER" id="PTHR45913:SF19">
    <property type="entry name" value="LOW QUALITY PROTEIN: ZINC FINGER BED DOMAIN-CONTAINING PROTEIN 5-LIKE"/>
    <property type="match status" value="1"/>
</dbReference>
<dbReference type="PANTHER" id="PTHR45913">
    <property type="entry name" value="EPM2A-INTERACTING PROTEIN 1"/>
    <property type="match status" value="1"/>
</dbReference>